<dbReference type="SMART" id="SM00906">
    <property type="entry name" value="Fungal_trans"/>
    <property type="match status" value="1"/>
</dbReference>
<dbReference type="PANTHER" id="PTHR46910:SF23">
    <property type="entry name" value="THIAMINE REPRESSIBLE GENES REGULATORY PROTEIN THI1"/>
    <property type="match status" value="1"/>
</dbReference>
<feature type="domain" description="Xylanolytic transcriptional activator regulatory" evidence="3">
    <location>
        <begin position="166"/>
        <end position="239"/>
    </location>
</feature>
<dbReference type="InterPro" id="IPR007219">
    <property type="entry name" value="XnlR_reg_dom"/>
</dbReference>
<dbReference type="Pfam" id="PF04082">
    <property type="entry name" value="Fungal_trans"/>
    <property type="match status" value="1"/>
</dbReference>
<dbReference type="InterPro" id="IPR050987">
    <property type="entry name" value="AtrR-like"/>
</dbReference>
<dbReference type="Proteomes" id="UP000722485">
    <property type="component" value="Unassembled WGS sequence"/>
</dbReference>
<dbReference type="OrthoDB" id="3266505at2759"/>
<dbReference type="GO" id="GO:0003700">
    <property type="term" value="F:DNA-binding transcription factor activity"/>
    <property type="evidence" value="ECO:0007669"/>
    <property type="project" value="InterPro"/>
</dbReference>
<accession>A0A9P5H6M9</accession>
<evidence type="ECO:0000313" key="5">
    <source>
        <dbReference type="Proteomes" id="UP000722485"/>
    </source>
</evidence>
<keyword evidence="1" id="KW-0539">Nucleus</keyword>
<dbReference type="CDD" id="cd12148">
    <property type="entry name" value="fungal_TF_MHR"/>
    <property type="match status" value="1"/>
</dbReference>
<evidence type="ECO:0000256" key="2">
    <source>
        <dbReference type="SAM" id="MobiDB-lite"/>
    </source>
</evidence>
<evidence type="ECO:0000259" key="3">
    <source>
        <dbReference type="SMART" id="SM00906"/>
    </source>
</evidence>
<name>A0A9P5H6M9_9HYPO</name>
<organism evidence="4 5">
    <name type="scientific">Cylindrodendrum hubeiense</name>
    <dbReference type="NCBI Taxonomy" id="595255"/>
    <lineage>
        <taxon>Eukaryota</taxon>
        <taxon>Fungi</taxon>
        <taxon>Dikarya</taxon>
        <taxon>Ascomycota</taxon>
        <taxon>Pezizomycotina</taxon>
        <taxon>Sordariomycetes</taxon>
        <taxon>Hypocreomycetidae</taxon>
        <taxon>Hypocreales</taxon>
        <taxon>Nectriaceae</taxon>
        <taxon>Cylindrodendrum</taxon>
    </lineage>
</organism>
<keyword evidence="5" id="KW-1185">Reference proteome</keyword>
<dbReference type="GO" id="GO:0006351">
    <property type="term" value="P:DNA-templated transcription"/>
    <property type="evidence" value="ECO:0007669"/>
    <property type="project" value="InterPro"/>
</dbReference>
<sequence length="560" mass="62281">MVQDLLSPSQQDDSSKSSRTPASTIGKESTIEHTPMRISSQDIPNLPSHQEAQRLLEAAMFYIGHTQHHVDARDFSDRLWFFYANRDDPNQLASPWCLEMMLVIAIGTLFDANPEGNGEFSGIELFDYVHKNLPTLSEMQSYGKLGVEIFGLFAIYLQNVHKRDEAYLYISTALRLAISHKYHQISGTKHLMKSEKVHLNRLFWTIYMQERRLAAATGNPSGITDHSIDVELPTNSPGFAPAGPICINIKIARVTGRILSVLYGPDLHTEDTFVPNVQDIVKSLYEISQEIPSDTAKDFQGMGPDLCLRTTGSLHLMLYQATLLTLRPIMLHMAKLILRGERPNGGAIHGFFDFDAVCSSSFIMILVAILDSVCDDGQKFSPSPGLPDALETMQYLADNGSKHATQRIKDLRGICKLMSHKIQSLQAMNNSPNAGDASGNINNTNVLDGTAATPGNHRNLNLGDQLGGLDNSVQGQQLRPDETPGDDMQLEPDLWDNFAHIWIPPTDSRGDNIYQDVSMADISPDEYYKCYFSMYNNADWSLTGEEMGGFAELGRHIQDV</sequence>
<feature type="compositionally biased region" description="Low complexity" evidence="2">
    <location>
        <begin position="1"/>
        <end position="12"/>
    </location>
</feature>
<dbReference type="AlphaFoldDB" id="A0A9P5H6M9"/>
<dbReference type="GO" id="GO:0008270">
    <property type="term" value="F:zinc ion binding"/>
    <property type="evidence" value="ECO:0007669"/>
    <property type="project" value="InterPro"/>
</dbReference>
<evidence type="ECO:0000256" key="1">
    <source>
        <dbReference type="ARBA" id="ARBA00023242"/>
    </source>
</evidence>
<comment type="caution">
    <text evidence="4">The sequence shown here is derived from an EMBL/GenBank/DDBJ whole genome shotgun (WGS) entry which is preliminary data.</text>
</comment>
<reference evidence="4" key="1">
    <citation type="submission" date="2020-03" db="EMBL/GenBank/DDBJ databases">
        <title>Draft Genome Sequence of Cylindrodendrum hubeiense.</title>
        <authorList>
            <person name="Buettner E."/>
            <person name="Kellner H."/>
        </authorList>
    </citation>
    <scope>NUCLEOTIDE SEQUENCE</scope>
    <source>
        <strain evidence="4">IHI 201604</strain>
    </source>
</reference>
<dbReference type="EMBL" id="JAANBB010000177">
    <property type="protein sequence ID" value="KAF7547483.1"/>
    <property type="molecule type" value="Genomic_DNA"/>
</dbReference>
<dbReference type="GO" id="GO:0003677">
    <property type="term" value="F:DNA binding"/>
    <property type="evidence" value="ECO:0007669"/>
    <property type="project" value="InterPro"/>
</dbReference>
<feature type="region of interest" description="Disordered" evidence="2">
    <location>
        <begin position="1"/>
        <end position="45"/>
    </location>
</feature>
<proteinExistence type="predicted"/>
<evidence type="ECO:0000313" key="4">
    <source>
        <dbReference type="EMBL" id="KAF7547483.1"/>
    </source>
</evidence>
<dbReference type="PANTHER" id="PTHR46910">
    <property type="entry name" value="TRANSCRIPTION FACTOR PDR1"/>
    <property type="match status" value="1"/>
</dbReference>
<gene>
    <name evidence="4" type="ORF">G7Z17_g7694</name>
</gene>
<protein>
    <recommendedName>
        <fullName evidence="3">Xylanolytic transcriptional activator regulatory domain-containing protein</fullName>
    </recommendedName>
</protein>